<keyword evidence="2" id="KW-1133">Transmembrane helix</keyword>
<dbReference type="EMBL" id="MCFE01000192">
    <property type="protein sequence ID" value="ORX94909.1"/>
    <property type="molecule type" value="Genomic_DNA"/>
</dbReference>
<sequence>MHTNTLSSADDGSHSPNHYTRSPIETSSLRHYATGSLAVPSEAYTSRNSIPDFYNPLASPSRSYEEIGYMPGTMEYELAADYLRMSMGTTSINQYQTRSYLSTPTPPLIVASPAHSSVCPSIGRKGKEKEIHNSHDSSKLYPTSDQPLFSQSIPIEDIHIEPHHYMIPTGAYLFLFGFLLMPLWWLGSRYPRVPNSKMEQRWKCYNRLMSFISVFILCGIFAFTVWALS</sequence>
<feature type="transmembrane region" description="Helical" evidence="2">
    <location>
        <begin position="165"/>
        <end position="187"/>
    </location>
</feature>
<evidence type="ECO:0000256" key="1">
    <source>
        <dbReference type="SAM" id="MobiDB-lite"/>
    </source>
</evidence>
<keyword evidence="2" id="KW-0472">Membrane</keyword>
<feature type="region of interest" description="Disordered" evidence="1">
    <location>
        <begin position="1"/>
        <end position="27"/>
    </location>
</feature>
<dbReference type="OrthoDB" id="2140426at2759"/>
<evidence type="ECO:0000313" key="4">
    <source>
        <dbReference type="Proteomes" id="UP000193498"/>
    </source>
</evidence>
<evidence type="ECO:0000313" key="3">
    <source>
        <dbReference type="EMBL" id="ORX94909.1"/>
    </source>
</evidence>
<dbReference type="AlphaFoldDB" id="A0A1Y1YA55"/>
<proteinExistence type="predicted"/>
<feature type="transmembrane region" description="Helical" evidence="2">
    <location>
        <begin position="208"/>
        <end position="228"/>
    </location>
</feature>
<evidence type="ECO:0000256" key="2">
    <source>
        <dbReference type="SAM" id="Phobius"/>
    </source>
</evidence>
<keyword evidence="2" id="KW-0812">Transmembrane</keyword>
<comment type="caution">
    <text evidence="3">The sequence shown here is derived from an EMBL/GenBank/DDBJ whole genome shotgun (WGS) entry which is preliminary data.</text>
</comment>
<keyword evidence="4" id="KW-1185">Reference proteome</keyword>
<dbReference type="Proteomes" id="UP000193498">
    <property type="component" value="Unassembled WGS sequence"/>
</dbReference>
<name>A0A1Y1YA55_9FUNG</name>
<gene>
    <name evidence="3" type="ORF">K493DRAFT_301781</name>
</gene>
<dbReference type="InParanoid" id="A0A1Y1YA55"/>
<protein>
    <submittedName>
        <fullName evidence="3">Uncharacterized protein</fullName>
    </submittedName>
</protein>
<accession>A0A1Y1YA55</accession>
<reference evidence="3 4" key="1">
    <citation type="submission" date="2016-07" db="EMBL/GenBank/DDBJ databases">
        <title>Pervasive Adenine N6-methylation of Active Genes in Fungi.</title>
        <authorList>
            <consortium name="DOE Joint Genome Institute"/>
            <person name="Mondo S.J."/>
            <person name="Dannebaum R.O."/>
            <person name="Kuo R.C."/>
            <person name="Labutti K."/>
            <person name="Haridas S."/>
            <person name="Kuo A."/>
            <person name="Salamov A."/>
            <person name="Ahrendt S.R."/>
            <person name="Lipzen A."/>
            <person name="Sullivan W."/>
            <person name="Andreopoulos W.B."/>
            <person name="Clum A."/>
            <person name="Lindquist E."/>
            <person name="Daum C."/>
            <person name="Ramamoorthy G.K."/>
            <person name="Gryganskyi A."/>
            <person name="Culley D."/>
            <person name="Magnuson J.K."/>
            <person name="James T.Y."/>
            <person name="O'Malley M.A."/>
            <person name="Stajich J.E."/>
            <person name="Spatafora J.W."/>
            <person name="Visel A."/>
            <person name="Grigoriev I.V."/>
        </authorList>
    </citation>
    <scope>NUCLEOTIDE SEQUENCE [LARGE SCALE GENOMIC DNA]</scope>
    <source>
        <strain evidence="3 4">CBS 931.73</strain>
    </source>
</reference>
<organism evidence="3 4">
    <name type="scientific">Basidiobolus meristosporus CBS 931.73</name>
    <dbReference type="NCBI Taxonomy" id="1314790"/>
    <lineage>
        <taxon>Eukaryota</taxon>
        <taxon>Fungi</taxon>
        <taxon>Fungi incertae sedis</taxon>
        <taxon>Zoopagomycota</taxon>
        <taxon>Entomophthoromycotina</taxon>
        <taxon>Basidiobolomycetes</taxon>
        <taxon>Basidiobolales</taxon>
        <taxon>Basidiobolaceae</taxon>
        <taxon>Basidiobolus</taxon>
    </lineage>
</organism>